<comment type="caution">
    <text evidence="1">The sequence shown here is derived from an EMBL/GenBank/DDBJ whole genome shotgun (WGS) entry which is preliminary data.</text>
</comment>
<dbReference type="Proteomes" id="UP001138802">
    <property type="component" value="Unassembled WGS sequence"/>
</dbReference>
<organism evidence="1 2">
    <name type="scientific">Thiocapsa imhoffii</name>
    <dbReference type="NCBI Taxonomy" id="382777"/>
    <lineage>
        <taxon>Bacteria</taxon>
        <taxon>Pseudomonadati</taxon>
        <taxon>Pseudomonadota</taxon>
        <taxon>Gammaproteobacteria</taxon>
        <taxon>Chromatiales</taxon>
        <taxon>Chromatiaceae</taxon>
        <taxon>Thiocapsa</taxon>
    </lineage>
</organism>
<protein>
    <recommendedName>
        <fullName evidence="3">Thymidylate kinase-like domain-containing protein</fullName>
    </recommendedName>
</protein>
<evidence type="ECO:0000313" key="1">
    <source>
        <dbReference type="EMBL" id="MBK1645239.1"/>
    </source>
</evidence>
<proteinExistence type="predicted"/>
<dbReference type="Gene3D" id="3.40.50.300">
    <property type="entry name" value="P-loop containing nucleotide triphosphate hydrolases"/>
    <property type="match status" value="1"/>
</dbReference>
<dbReference type="InterPro" id="IPR027417">
    <property type="entry name" value="P-loop_NTPase"/>
</dbReference>
<evidence type="ECO:0008006" key="3">
    <source>
        <dbReference type="Google" id="ProtNLM"/>
    </source>
</evidence>
<sequence length="60" mass="6172">MRPGKLIVLEGIDGSGKSTQVEKIVESPFGALGDRARHASRTLGCAASSLRGGPCHAVPE</sequence>
<dbReference type="SUPFAM" id="SSF52540">
    <property type="entry name" value="P-loop containing nucleoside triphosphate hydrolases"/>
    <property type="match status" value="1"/>
</dbReference>
<name>A0A9X0WIA9_9GAMM</name>
<dbReference type="RefSeq" id="WP_200388045.1">
    <property type="nucleotide sequence ID" value="NZ_NRSD01000010.1"/>
</dbReference>
<dbReference type="AlphaFoldDB" id="A0A9X0WIA9"/>
<accession>A0A9X0WIA9</accession>
<keyword evidence="2" id="KW-1185">Reference proteome</keyword>
<gene>
    <name evidence="1" type="ORF">CKO25_11415</name>
</gene>
<reference evidence="1 2" key="1">
    <citation type="journal article" date="2020" name="Microorganisms">
        <title>Osmotic Adaptation and Compatible Solute Biosynthesis of Phototrophic Bacteria as Revealed from Genome Analyses.</title>
        <authorList>
            <person name="Imhoff J.F."/>
            <person name="Rahn T."/>
            <person name="Kunzel S."/>
            <person name="Keller A."/>
            <person name="Neulinger S.C."/>
        </authorList>
    </citation>
    <scope>NUCLEOTIDE SEQUENCE [LARGE SCALE GENOMIC DNA]</scope>
    <source>
        <strain evidence="1 2">DSM 21303</strain>
    </source>
</reference>
<dbReference type="EMBL" id="NRSD01000010">
    <property type="protein sequence ID" value="MBK1645239.1"/>
    <property type="molecule type" value="Genomic_DNA"/>
</dbReference>
<evidence type="ECO:0000313" key="2">
    <source>
        <dbReference type="Proteomes" id="UP001138802"/>
    </source>
</evidence>